<comment type="subcellular location">
    <subcellularLocation>
        <location evidence="7">Cytoplasm</location>
        <location evidence="7">Cytosol</location>
    </subcellularLocation>
    <subcellularLocation>
        <location evidence="7">Nucleus</location>
    </subcellularLocation>
</comment>
<keyword evidence="3 7" id="KW-0902">Two-component regulatory system</keyword>
<dbReference type="GO" id="GO:0009736">
    <property type="term" value="P:cytokinin-activated signaling pathway"/>
    <property type="evidence" value="ECO:0007669"/>
    <property type="project" value="UniProtKB-KW"/>
</dbReference>
<dbReference type="GO" id="GO:0000160">
    <property type="term" value="P:phosphorelay signal transduction system"/>
    <property type="evidence" value="ECO:0007669"/>
    <property type="project" value="UniProtKB-UniRule"/>
</dbReference>
<evidence type="ECO:0000256" key="5">
    <source>
        <dbReference type="ARBA" id="ARBA00057097"/>
    </source>
</evidence>
<reference evidence="9" key="1">
    <citation type="submission" date="2022-05" db="EMBL/GenBank/DDBJ databases">
        <title>The Musa troglodytarum L. genome provides insights into the mechanism of non-climacteric behaviour and enrichment of carotenoids.</title>
        <authorList>
            <person name="Wang J."/>
        </authorList>
    </citation>
    <scope>NUCLEOTIDE SEQUENCE</scope>
    <source>
        <tissue evidence="9">Leaf</tissue>
    </source>
</reference>
<dbReference type="GO" id="GO:0005634">
    <property type="term" value="C:nucleus"/>
    <property type="evidence" value="ECO:0007669"/>
    <property type="project" value="UniProtKB-SubCell"/>
</dbReference>
<evidence type="ECO:0000256" key="2">
    <source>
        <dbReference type="ARBA" id="ARBA00022864"/>
    </source>
</evidence>
<gene>
    <name evidence="9" type="ORF">MUK42_17525</name>
</gene>
<dbReference type="GO" id="GO:0080038">
    <property type="term" value="P:positive regulation of cytokinin-activated signaling pathway"/>
    <property type="evidence" value="ECO:0007669"/>
    <property type="project" value="UniProtKB-ARBA"/>
</dbReference>
<comment type="domain">
    <text evidence="7">Histidine-containing phosphotransfer domain (HPt) contains an active histidine that mediates the phosphotransfer.</text>
</comment>
<keyword evidence="1" id="KW-0963">Cytoplasm</keyword>
<proteinExistence type="predicted"/>
<dbReference type="Gene3D" id="1.20.120.160">
    <property type="entry name" value="HPT domain"/>
    <property type="match status" value="1"/>
</dbReference>
<keyword evidence="4" id="KW-0539">Nucleus</keyword>
<organism evidence="9 10">
    <name type="scientific">Musa troglodytarum</name>
    <name type="common">fe'i banana</name>
    <dbReference type="NCBI Taxonomy" id="320322"/>
    <lineage>
        <taxon>Eukaryota</taxon>
        <taxon>Viridiplantae</taxon>
        <taxon>Streptophyta</taxon>
        <taxon>Embryophyta</taxon>
        <taxon>Tracheophyta</taxon>
        <taxon>Spermatophyta</taxon>
        <taxon>Magnoliopsida</taxon>
        <taxon>Liliopsida</taxon>
        <taxon>Zingiberales</taxon>
        <taxon>Musaceae</taxon>
        <taxon>Musa</taxon>
    </lineage>
</organism>
<keyword evidence="6" id="KW-0597">Phosphoprotein</keyword>
<evidence type="ECO:0000256" key="6">
    <source>
        <dbReference type="PROSITE-ProRule" id="PRU00110"/>
    </source>
</evidence>
<dbReference type="GO" id="GO:0005829">
    <property type="term" value="C:cytosol"/>
    <property type="evidence" value="ECO:0007669"/>
    <property type="project" value="UniProtKB-SubCell"/>
</dbReference>
<keyword evidence="10" id="KW-1185">Reference proteome</keyword>
<evidence type="ECO:0000313" key="10">
    <source>
        <dbReference type="Proteomes" id="UP001055439"/>
    </source>
</evidence>
<sequence length="285" mass="31826">MLPLCSRVLLSHPFSPMSLMALREQLNMLVNSMYIEGLLDQQFQQLQMLQDASSPGFVAEVINLFCEDAERILTELTKLVDQAVVDFQKVDAYVHQLKGSSSSVGAQNVKLACIQFRQFCEENNKDGCLNALNVVKHHYYLLRNKFDTMLQESNRTRLERSIVDRETNLVGSGRVGSTKSNVVVRFGSTRRFVTDAGRTVALRLRHVLGNVLGFLGFKRPLCPPSLPPFCCVLAADRIARCLAATTPPAEEVTSTPEARLRAPLLPEVHADARSQFRNHLCLQGP</sequence>
<name>A0A9E7H1Z8_9LILI</name>
<keyword evidence="2 7" id="KW-0932">Cytokinin signaling pathway</keyword>
<dbReference type="FunFam" id="1.20.120.160:FF:000001">
    <property type="entry name" value="Histidine-containing phosphotransfer protein 1"/>
    <property type="match status" value="1"/>
</dbReference>
<dbReference type="Pfam" id="PF01627">
    <property type="entry name" value="Hpt"/>
    <property type="match status" value="1"/>
</dbReference>
<dbReference type="PANTHER" id="PTHR28242:SF30">
    <property type="entry name" value="HISTIDINE-CONTAINING PHOSPHOTRANSFER PROTEIN 2"/>
    <property type="match status" value="1"/>
</dbReference>
<evidence type="ECO:0000256" key="1">
    <source>
        <dbReference type="ARBA" id="ARBA00022490"/>
    </source>
</evidence>
<dbReference type="GO" id="GO:0009927">
    <property type="term" value="F:histidine phosphotransfer kinase activity"/>
    <property type="evidence" value="ECO:0007669"/>
    <property type="project" value="UniProtKB-UniRule"/>
</dbReference>
<dbReference type="InterPro" id="IPR045871">
    <property type="entry name" value="AHP1-5/YPD1"/>
</dbReference>
<accession>A0A9E7H1Z8</accession>
<dbReference type="SUPFAM" id="SSF47226">
    <property type="entry name" value="Histidine-containing phosphotransfer domain, HPT domain"/>
    <property type="match status" value="1"/>
</dbReference>
<dbReference type="OrthoDB" id="277109at2759"/>
<evidence type="ECO:0000313" key="9">
    <source>
        <dbReference type="EMBL" id="URE25351.1"/>
    </source>
</evidence>
<dbReference type="GO" id="GO:0043424">
    <property type="term" value="F:protein histidine kinase binding"/>
    <property type="evidence" value="ECO:0007669"/>
    <property type="project" value="UniProtKB-UniRule"/>
</dbReference>
<dbReference type="InterPro" id="IPR036641">
    <property type="entry name" value="HPT_dom_sf"/>
</dbReference>
<evidence type="ECO:0000256" key="3">
    <source>
        <dbReference type="ARBA" id="ARBA00023012"/>
    </source>
</evidence>
<dbReference type="InterPro" id="IPR008207">
    <property type="entry name" value="Sig_transdc_His_kin_Hpt_dom"/>
</dbReference>
<feature type="domain" description="HPt" evidence="8">
    <location>
        <begin position="54"/>
        <end position="156"/>
    </location>
</feature>
<feature type="modified residue" description="Phosphohistidine" evidence="6">
    <location>
        <position position="95"/>
    </location>
</feature>
<dbReference type="PROSITE" id="PS50894">
    <property type="entry name" value="HPT"/>
    <property type="match status" value="1"/>
</dbReference>
<dbReference type="PANTHER" id="PTHR28242">
    <property type="entry name" value="PHOSPHORELAY INTERMEDIATE PROTEIN YPD1"/>
    <property type="match status" value="1"/>
</dbReference>
<dbReference type="AlphaFoldDB" id="A0A9E7H1Z8"/>
<evidence type="ECO:0000256" key="4">
    <source>
        <dbReference type="ARBA" id="ARBA00023242"/>
    </source>
</evidence>
<dbReference type="EMBL" id="CP097510">
    <property type="protein sequence ID" value="URE25351.1"/>
    <property type="molecule type" value="Genomic_DNA"/>
</dbReference>
<evidence type="ECO:0000259" key="8">
    <source>
        <dbReference type="PROSITE" id="PS50894"/>
    </source>
</evidence>
<dbReference type="CDD" id="cd00088">
    <property type="entry name" value="HPT"/>
    <property type="match status" value="1"/>
</dbReference>
<dbReference type="Proteomes" id="UP001055439">
    <property type="component" value="Chromosome 8"/>
</dbReference>
<protein>
    <recommendedName>
        <fullName evidence="7">Histidine-containing phosphotransfer protein</fullName>
    </recommendedName>
</protein>
<evidence type="ECO:0000256" key="7">
    <source>
        <dbReference type="RuleBase" id="RU369004"/>
    </source>
</evidence>
<comment type="function">
    <text evidence="5">Functions as a two-component phosphorelay mediators between cytokinin sensor histidine kinases and response regulators (B-type ARRs). Plays an important role in propagating cytokinin signal transduction through the multistep His-to-Asp phosphorelay. Functions as a positive regulator of the cytokinin signaling pathway. May play a regulatory role in salt and drought tolerance during plant development.</text>
</comment>